<name>A0A016RXK6_9BILA</name>
<gene>
    <name evidence="2" type="primary">Acey_s0342.g3024</name>
    <name evidence="2" type="ORF">Y032_0342g3024</name>
</gene>
<accession>A0A016RXK6</accession>
<feature type="domain" description="PCAF N-terminal" evidence="1">
    <location>
        <begin position="8"/>
        <end position="238"/>
    </location>
</feature>
<reference evidence="3" key="1">
    <citation type="journal article" date="2015" name="Nat. Genet.">
        <title>The genome and transcriptome of the zoonotic hookworm Ancylostoma ceylanicum identify infection-specific gene families.</title>
        <authorList>
            <person name="Schwarz E.M."/>
            <person name="Hu Y."/>
            <person name="Antoshechkin I."/>
            <person name="Miller M.M."/>
            <person name="Sternberg P.W."/>
            <person name="Aroian R.V."/>
        </authorList>
    </citation>
    <scope>NUCLEOTIDE SEQUENCE</scope>
    <source>
        <strain evidence="3">HY135</strain>
    </source>
</reference>
<sequence length="324" mass="37120">MRIRDDDNLKVLALFARCTECRCTGFRPILEDEQAVEDGGLFLVDFKLVRGVDGDALCRLCHHAIDSHAAHTHRPGRVEQEKLIQMANDTHGLHSRMSTTEDTDELHIVYQVFQLFLSALKKWSTTVDVPFGFPNFEAISVYSVVTNFAVSSQETNNVKQIQHNIHLASKLLTLMNTWKVPPPSVYHEVVPRVDRMQYRLFYSRWMYYVLLPQRFKSLKQYETVEIFGQKALQLFLKFAVNLAERGEDVQSRSKVSVCDLGSFMTSLLNFLDNPTKSDVKLKNILPSGVDLPKTSAMEFCSLSSRTTRPSTTVVRRRHGLWTTM</sequence>
<dbReference type="GO" id="GO:0004402">
    <property type="term" value="F:histone acetyltransferase activity"/>
    <property type="evidence" value="ECO:0007669"/>
    <property type="project" value="InterPro"/>
</dbReference>
<protein>
    <recommendedName>
        <fullName evidence="1">PCAF N-terminal domain-containing protein</fullName>
    </recommendedName>
</protein>
<dbReference type="OrthoDB" id="1937912at2759"/>
<dbReference type="Pfam" id="PF06466">
    <property type="entry name" value="PCAF_N"/>
    <property type="match status" value="1"/>
</dbReference>
<dbReference type="Proteomes" id="UP000024635">
    <property type="component" value="Unassembled WGS sequence"/>
</dbReference>
<evidence type="ECO:0000259" key="1">
    <source>
        <dbReference type="Pfam" id="PF06466"/>
    </source>
</evidence>
<comment type="caution">
    <text evidence="2">The sequence shown here is derived from an EMBL/GenBank/DDBJ whole genome shotgun (WGS) entry which is preliminary data.</text>
</comment>
<proteinExistence type="predicted"/>
<dbReference type="InterPro" id="IPR009464">
    <property type="entry name" value="PCAF_N"/>
</dbReference>
<organism evidence="2 3">
    <name type="scientific">Ancylostoma ceylanicum</name>
    <dbReference type="NCBI Taxonomy" id="53326"/>
    <lineage>
        <taxon>Eukaryota</taxon>
        <taxon>Metazoa</taxon>
        <taxon>Ecdysozoa</taxon>
        <taxon>Nematoda</taxon>
        <taxon>Chromadorea</taxon>
        <taxon>Rhabditida</taxon>
        <taxon>Rhabditina</taxon>
        <taxon>Rhabditomorpha</taxon>
        <taxon>Strongyloidea</taxon>
        <taxon>Ancylostomatidae</taxon>
        <taxon>Ancylostomatinae</taxon>
        <taxon>Ancylostoma</taxon>
    </lineage>
</organism>
<dbReference type="GO" id="GO:0005634">
    <property type="term" value="C:nucleus"/>
    <property type="evidence" value="ECO:0007669"/>
    <property type="project" value="InterPro"/>
</dbReference>
<keyword evidence="3" id="KW-1185">Reference proteome</keyword>
<dbReference type="GO" id="GO:0006355">
    <property type="term" value="P:regulation of DNA-templated transcription"/>
    <property type="evidence" value="ECO:0007669"/>
    <property type="project" value="InterPro"/>
</dbReference>
<evidence type="ECO:0000313" key="3">
    <source>
        <dbReference type="Proteomes" id="UP000024635"/>
    </source>
</evidence>
<dbReference type="EMBL" id="JARK01001678">
    <property type="protein sequence ID" value="EYB83110.1"/>
    <property type="molecule type" value="Genomic_DNA"/>
</dbReference>
<dbReference type="AlphaFoldDB" id="A0A016RXK6"/>
<dbReference type="STRING" id="53326.A0A016RXK6"/>
<evidence type="ECO:0000313" key="2">
    <source>
        <dbReference type="EMBL" id="EYB83110.1"/>
    </source>
</evidence>